<sequence length="342" mass="38222">MALLFLVSRSFPGFRLPLRVQTLSDNTGAEAGSNKLFTTSFPQCLFVEKLCLLAACTCTEMDVSHIPGADNEEADALSSIRSTCAEDHIMMEPAEIDVLKAFLHPEVVMFEFGAGGSTVAFSELVKELYVAEHTPVGPKRPAWMLVLKGNQFRVKERCDARGIRNVHLLSALPNRSALEQMGATDCGILRPQLVFDKADPLRKTYGPNLDPKWRDASPAQREAVFKDYLKLIQEANQSRFDVVLIDGRVRGECALAALPYVDERSVVIIHDWFLEEWGYEFRPDGTQDLSKPVKVAPRGTLKSYRRVLDFYDILCRVSPETHPVRCSCAGLVVLRKKMQSSA</sequence>
<dbReference type="Gene3D" id="3.40.50.150">
    <property type="entry name" value="Vaccinia Virus protein VP39"/>
    <property type="match status" value="2"/>
</dbReference>
<gene>
    <name evidence="1" type="ORF">SCF082_LOCUS21675</name>
</gene>
<evidence type="ECO:0000313" key="1">
    <source>
        <dbReference type="EMBL" id="CAK9036317.1"/>
    </source>
</evidence>
<dbReference type="Proteomes" id="UP001642464">
    <property type="component" value="Unassembled WGS sequence"/>
</dbReference>
<keyword evidence="2" id="KW-1185">Reference proteome</keyword>
<protein>
    <submittedName>
        <fullName evidence="1">Uncharacterized protein</fullName>
    </submittedName>
</protein>
<evidence type="ECO:0000313" key="2">
    <source>
        <dbReference type="Proteomes" id="UP001642464"/>
    </source>
</evidence>
<name>A0ABP0LC41_9DINO</name>
<organism evidence="1 2">
    <name type="scientific">Durusdinium trenchii</name>
    <dbReference type="NCBI Taxonomy" id="1381693"/>
    <lineage>
        <taxon>Eukaryota</taxon>
        <taxon>Sar</taxon>
        <taxon>Alveolata</taxon>
        <taxon>Dinophyceae</taxon>
        <taxon>Suessiales</taxon>
        <taxon>Symbiodiniaceae</taxon>
        <taxon>Durusdinium</taxon>
    </lineage>
</organism>
<dbReference type="InterPro" id="IPR029063">
    <property type="entry name" value="SAM-dependent_MTases_sf"/>
</dbReference>
<reference evidence="1 2" key="1">
    <citation type="submission" date="2024-02" db="EMBL/GenBank/DDBJ databases">
        <authorList>
            <person name="Chen Y."/>
            <person name="Shah S."/>
            <person name="Dougan E. K."/>
            <person name="Thang M."/>
            <person name="Chan C."/>
        </authorList>
    </citation>
    <scope>NUCLEOTIDE SEQUENCE [LARGE SCALE GENOMIC DNA]</scope>
</reference>
<accession>A0ABP0LC41</accession>
<comment type="caution">
    <text evidence="1">The sequence shown here is derived from an EMBL/GenBank/DDBJ whole genome shotgun (WGS) entry which is preliminary data.</text>
</comment>
<proteinExistence type="predicted"/>
<dbReference type="EMBL" id="CAXAMM010015446">
    <property type="protein sequence ID" value="CAK9036317.1"/>
    <property type="molecule type" value="Genomic_DNA"/>
</dbReference>